<reference evidence="7" key="1">
    <citation type="submission" date="2013-01" db="EMBL/GenBank/DDBJ databases">
        <title>Draft Genome Sequence of a Mulberry Tree, Morus notabilis C.K. Schneid.</title>
        <authorList>
            <person name="He N."/>
            <person name="Zhao S."/>
        </authorList>
    </citation>
    <scope>NUCLEOTIDE SEQUENCE</scope>
</reference>
<dbReference type="Gene3D" id="1.10.560.10">
    <property type="entry name" value="GroEL-like equatorial domain"/>
    <property type="match status" value="1"/>
</dbReference>
<evidence type="ECO:0000256" key="5">
    <source>
        <dbReference type="SAM" id="MobiDB-lite"/>
    </source>
</evidence>
<dbReference type="Gene3D" id="3.30.260.10">
    <property type="entry name" value="TCP-1-like chaperonin intermediate domain"/>
    <property type="match status" value="1"/>
</dbReference>
<dbReference type="InterPro" id="IPR027410">
    <property type="entry name" value="TCP-1-like_intermed_sf"/>
</dbReference>
<feature type="compositionally biased region" description="Low complexity" evidence="5">
    <location>
        <begin position="468"/>
        <end position="481"/>
    </location>
</feature>
<dbReference type="PANTHER" id="PTHR11353">
    <property type="entry name" value="CHAPERONIN"/>
    <property type="match status" value="1"/>
</dbReference>
<feature type="compositionally biased region" description="Basic residues" evidence="5">
    <location>
        <begin position="388"/>
        <end position="404"/>
    </location>
</feature>
<dbReference type="InterPro" id="IPR017998">
    <property type="entry name" value="Chaperone_TCP-1"/>
</dbReference>
<keyword evidence="4" id="KW-0143">Chaperone</keyword>
<name>W9QM46_9ROSA</name>
<dbReference type="EMBL" id="KE343797">
    <property type="protein sequence ID" value="EXB41559.1"/>
    <property type="molecule type" value="Genomic_DNA"/>
</dbReference>
<dbReference type="InterPro" id="IPR027413">
    <property type="entry name" value="GROEL-like_equatorial_sf"/>
</dbReference>
<evidence type="ECO:0000313" key="6">
    <source>
        <dbReference type="EMBL" id="EXB41559.1"/>
    </source>
</evidence>
<proteinExistence type="inferred from homology"/>
<dbReference type="AlphaFoldDB" id="W9QM46"/>
<evidence type="ECO:0000256" key="3">
    <source>
        <dbReference type="ARBA" id="ARBA00022840"/>
    </source>
</evidence>
<dbReference type="SUPFAM" id="SSF52029">
    <property type="entry name" value="GroEL apical domain-like"/>
    <property type="match status" value="1"/>
</dbReference>
<dbReference type="SUPFAM" id="SSF48592">
    <property type="entry name" value="GroEL equatorial domain-like"/>
    <property type="match status" value="1"/>
</dbReference>
<feature type="region of interest" description="Disordered" evidence="5">
    <location>
        <begin position="240"/>
        <end position="272"/>
    </location>
</feature>
<dbReference type="STRING" id="981085.W9QM46"/>
<protein>
    <submittedName>
        <fullName evidence="6">T-complex protein 1 subunit gamma</fullName>
    </submittedName>
</protein>
<dbReference type="SUPFAM" id="SSF54849">
    <property type="entry name" value="GroEL-intermediate domain like"/>
    <property type="match status" value="1"/>
</dbReference>
<dbReference type="Proteomes" id="UP000030645">
    <property type="component" value="Unassembled WGS sequence"/>
</dbReference>
<keyword evidence="2" id="KW-0547">Nucleotide-binding</keyword>
<evidence type="ECO:0000256" key="2">
    <source>
        <dbReference type="ARBA" id="ARBA00022741"/>
    </source>
</evidence>
<evidence type="ECO:0000256" key="4">
    <source>
        <dbReference type="ARBA" id="ARBA00023186"/>
    </source>
</evidence>
<dbReference type="eggNOG" id="KOG0364">
    <property type="taxonomic scope" value="Eukaryota"/>
</dbReference>
<evidence type="ECO:0000313" key="7">
    <source>
        <dbReference type="Proteomes" id="UP000030645"/>
    </source>
</evidence>
<dbReference type="InterPro" id="IPR027409">
    <property type="entry name" value="GroEL-like_apical_dom_sf"/>
</dbReference>
<dbReference type="GO" id="GO:0140662">
    <property type="term" value="F:ATP-dependent protein folding chaperone"/>
    <property type="evidence" value="ECO:0007669"/>
    <property type="project" value="InterPro"/>
</dbReference>
<dbReference type="Pfam" id="PF00118">
    <property type="entry name" value="Cpn60_TCP1"/>
    <property type="match status" value="2"/>
</dbReference>
<comment type="similarity">
    <text evidence="1">Belongs to the TCP-1 chaperonin family.</text>
</comment>
<feature type="region of interest" description="Disordered" evidence="5">
    <location>
        <begin position="385"/>
        <end position="404"/>
    </location>
</feature>
<gene>
    <name evidence="6" type="ORF">L484_013635</name>
</gene>
<dbReference type="InterPro" id="IPR002423">
    <property type="entry name" value="Cpn60/GroEL/TCP-1"/>
</dbReference>
<dbReference type="Gene3D" id="3.50.7.10">
    <property type="entry name" value="GroEL"/>
    <property type="match status" value="1"/>
</dbReference>
<organism evidence="6 7">
    <name type="scientific">Morus notabilis</name>
    <dbReference type="NCBI Taxonomy" id="981085"/>
    <lineage>
        <taxon>Eukaryota</taxon>
        <taxon>Viridiplantae</taxon>
        <taxon>Streptophyta</taxon>
        <taxon>Embryophyta</taxon>
        <taxon>Tracheophyta</taxon>
        <taxon>Spermatophyta</taxon>
        <taxon>Magnoliopsida</taxon>
        <taxon>eudicotyledons</taxon>
        <taxon>Gunneridae</taxon>
        <taxon>Pentapetalae</taxon>
        <taxon>rosids</taxon>
        <taxon>fabids</taxon>
        <taxon>Rosales</taxon>
        <taxon>Moraceae</taxon>
        <taxon>Moreae</taxon>
        <taxon>Morus</taxon>
    </lineage>
</organism>
<feature type="region of interest" description="Disordered" evidence="5">
    <location>
        <begin position="465"/>
        <end position="493"/>
    </location>
</feature>
<keyword evidence="3" id="KW-0067">ATP-binding</keyword>
<evidence type="ECO:0000256" key="1">
    <source>
        <dbReference type="ARBA" id="ARBA00008020"/>
    </source>
</evidence>
<accession>W9QM46</accession>
<keyword evidence="7" id="KW-1185">Reference proteome</keyword>
<dbReference type="GO" id="GO:0005524">
    <property type="term" value="F:ATP binding"/>
    <property type="evidence" value="ECO:0007669"/>
    <property type="project" value="UniProtKB-KW"/>
</dbReference>
<sequence>MGLFIRCDNVGDLAIDATTTVGVDLGQGLSEVDVKEYIKVEKVPGVQLEDSKVLKGVMFNKDVVAPGKMRRKIVNPRIILLDCPLEYKKDQMNCKSLMLFEVKKIEGEFFTFIVDYKDPKACTILLRGASKDLLNEVERNLQDAMSVARNIIKNPKLVPGGGATELTVSATLKQKSSSIEGIEKHANGENAWIGIDGNTGAITDMKERKVWLWFPVYPTKFVVTLYLAKGKDDIVGGIKKKQAPGASAPSKPQIETEADADNEQILRDRSDHKIDKDKTTQRLLHNDVWLGGESFSSDFRVYRNSSLHNSPIISFYTLAAVKNVSWNFLFRKEPSERNERNPGVIGLSRGSENEFRKWSAGWGSLRTRIRTRTLIRRTLIRRTQTMRTRTRRAQIRRTRTRRTRTKSTLIRRTRTRKTQTRRTWIRRTRTSKSRIKRTRTMRTRTRRTRIKRTRTRKIRIRRTRTRTLTRSPSRSPESFPSYQLNMHESHSGF</sequence>
<feature type="region of interest" description="Disordered" evidence="5">
    <location>
        <begin position="430"/>
        <end position="452"/>
    </location>
</feature>